<dbReference type="PANTHER" id="PTHR44846:SF1">
    <property type="entry name" value="MANNOSYL-D-GLYCERATE TRANSPORT_METABOLISM SYSTEM REPRESSOR MNGR-RELATED"/>
    <property type="match status" value="1"/>
</dbReference>
<dbReference type="Proteomes" id="UP000721844">
    <property type="component" value="Unassembled WGS sequence"/>
</dbReference>
<protein>
    <submittedName>
        <fullName evidence="5">GntR family transcriptional regulator</fullName>
    </submittedName>
</protein>
<name>A0A963Z5R2_9PROT</name>
<evidence type="ECO:0000256" key="3">
    <source>
        <dbReference type="ARBA" id="ARBA00023163"/>
    </source>
</evidence>
<dbReference type="Pfam" id="PF07702">
    <property type="entry name" value="UTRA"/>
    <property type="match status" value="1"/>
</dbReference>
<dbReference type="PANTHER" id="PTHR44846">
    <property type="entry name" value="MANNOSYL-D-GLYCERATE TRANSPORT/METABOLISM SYSTEM REPRESSOR MNGR-RELATED"/>
    <property type="match status" value="1"/>
</dbReference>
<dbReference type="SMART" id="SM00866">
    <property type="entry name" value="UTRA"/>
    <property type="match status" value="1"/>
</dbReference>
<dbReference type="EMBL" id="JAESVA010000011">
    <property type="protein sequence ID" value="MCB8883138.1"/>
    <property type="molecule type" value="Genomic_DNA"/>
</dbReference>
<dbReference type="Pfam" id="PF00392">
    <property type="entry name" value="GntR"/>
    <property type="match status" value="1"/>
</dbReference>
<evidence type="ECO:0000313" key="5">
    <source>
        <dbReference type="EMBL" id="MCB8883138.1"/>
    </source>
</evidence>
<reference evidence="5 6" key="1">
    <citation type="journal article" date="2021" name="Microorganisms">
        <title>Acidisoma silvae sp. nov. and Acidisomacellulosilytica sp. nov., Two Acidophilic Bacteria Isolated from Decaying Wood, Hydrolyzing Cellulose and Producing Poly-3-hydroxybutyrate.</title>
        <authorList>
            <person name="Mieszkin S."/>
            <person name="Pouder E."/>
            <person name="Uroz S."/>
            <person name="Simon-Colin C."/>
            <person name="Alain K."/>
        </authorList>
    </citation>
    <scope>NUCLEOTIDE SEQUENCE [LARGE SCALE GENOMIC DNA]</scope>
    <source>
        <strain evidence="5 6">HW T5.17</strain>
    </source>
</reference>
<gene>
    <name evidence="5" type="ORF">ACELLULO517_23010</name>
</gene>
<dbReference type="Gene3D" id="3.40.1410.10">
    <property type="entry name" value="Chorismate lyase-like"/>
    <property type="match status" value="1"/>
</dbReference>
<dbReference type="SUPFAM" id="SSF64288">
    <property type="entry name" value="Chorismate lyase-like"/>
    <property type="match status" value="1"/>
</dbReference>
<comment type="caution">
    <text evidence="5">The sequence shown here is derived from an EMBL/GenBank/DDBJ whole genome shotgun (WGS) entry which is preliminary data.</text>
</comment>
<dbReference type="InterPro" id="IPR050679">
    <property type="entry name" value="Bact_HTH_transcr_reg"/>
</dbReference>
<dbReference type="PROSITE" id="PS50949">
    <property type="entry name" value="HTH_GNTR"/>
    <property type="match status" value="1"/>
</dbReference>
<keyword evidence="6" id="KW-1185">Reference proteome</keyword>
<feature type="domain" description="HTH gntR-type" evidence="4">
    <location>
        <begin position="10"/>
        <end position="78"/>
    </location>
</feature>
<dbReference type="RefSeq" id="WP_227309794.1">
    <property type="nucleotide sequence ID" value="NZ_JAESVA010000011.1"/>
</dbReference>
<dbReference type="Gene3D" id="1.10.10.10">
    <property type="entry name" value="Winged helix-like DNA-binding domain superfamily/Winged helix DNA-binding domain"/>
    <property type="match status" value="1"/>
</dbReference>
<sequence length="249" mass="28159">MPLRRRGDSTNLPRYLQVKAALLEKRSSMSAFATFPSERDLCEELNVSRTTIRRALAELEKDGAVRRLVGKGTFTDETKYTDHAMQSFIGFDEDARTQHRLITNKILSQTVILCPPEAAQRLGLRTGDRLFLLERLRFIDGLPMCLVTAMLPLDLCPGLLDQDFANSSLYDFLRQHDIVTTLAKRSIEVKPASMEEAAHLEISDGAPVFLFESIGFTRGNKPLDYVRSRYPAYKARFETEVRGAANDEI</sequence>
<dbReference type="GO" id="GO:0045892">
    <property type="term" value="P:negative regulation of DNA-templated transcription"/>
    <property type="evidence" value="ECO:0007669"/>
    <property type="project" value="TreeGrafter"/>
</dbReference>
<proteinExistence type="predicted"/>
<keyword evidence="1" id="KW-0805">Transcription regulation</keyword>
<dbReference type="SUPFAM" id="SSF46785">
    <property type="entry name" value="Winged helix' DNA-binding domain"/>
    <property type="match status" value="1"/>
</dbReference>
<evidence type="ECO:0000313" key="6">
    <source>
        <dbReference type="Proteomes" id="UP000721844"/>
    </source>
</evidence>
<evidence type="ECO:0000256" key="2">
    <source>
        <dbReference type="ARBA" id="ARBA00023125"/>
    </source>
</evidence>
<keyword evidence="3" id="KW-0804">Transcription</keyword>
<dbReference type="InterPro" id="IPR000524">
    <property type="entry name" value="Tscrpt_reg_HTH_GntR"/>
</dbReference>
<dbReference type="InterPro" id="IPR036390">
    <property type="entry name" value="WH_DNA-bd_sf"/>
</dbReference>
<dbReference type="GO" id="GO:0003677">
    <property type="term" value="F:DNA binding"/>
    <property type="evidence" value="ECO:0007669"/>
    <property type="project" value="UniProtKB-KW"/>
</dbReference>
<dbReference type="AlphaFoldDB" id="A0A963Z5R2"/>
<keyword evidence="2" id="KW-0238">DNA-binding</keyword>
<dbReference type="SMART" id="SM00345">
    <property type="entry name" value="HTH_GNTR"/>
    <property type="match status" value="1"/>
</dbReference>
<evidence type="ECO:0000256" key="1">
    <source>
        <dbReference type="ARBA" id="ARBA00023015"/>
    </source>
</evidence>
<dbReference type="PRINTS" id="PR00035">
    <property type="entry name" value="HTHGNTR"/>
</dbReference>
<dbReference type="InterPro" id="IPR011663">
    <property type="entry name" value="UTRA"/>
</dbReference>
<accession>A0A963Z5R2</accession>
<organism evidence="5 6">
    <name type="scientific">Acidisoma cellulosilyticum</name>
    <dbReference type="NCBI Taxonomy" id="2802395"/>
    <lineage>
        <taxon>Bacteria</taxon>
        <taxon>Pseudomonadati</taxon>
        <taxon>Pseudomonadota</taxon>
        <taxon>Alphaproteobacteria</taxon>
        <taxon>Acetobacterales</taxon>
        <taxon>Acidocellaceae</taxon>
        <taxon>Acidisoma</taxon>
    </lineage>
</organism>
<dbReference type="InterPro" id="IPR028978">
    <property type="entry name" value="Chorismate_lyase_/UTRA_dom_sf"/>
</dbReference>
<dbReference type="CDD" id="cd07377">
    <property type="entry name" value="WHTH_GntR"/>
    <property type="match status" value="1"/>
</dbReference>
<dbReference type="InterPro" id="IPR036388">
    <property type="entry name" value="WH-like_DNA-bd_sf"/>
</dbReference>
<dbReference type="GO" id="GO:0003700">
    <property type="term" value="F:DNA-binding transcription factor activity"/>
    <property type="evidence" value="ECO:0007669"/>
    <property type="project" value="InterPro"/>
</dbReference>
<evidence type="ECO:0000259" key="4">
    <source>
        <dbReference type="PROSITE" id="PS50949"/>
    </source>
</evidence>